<evidence type="ECO:0000256" key="1">
    <source>
        <dbReference type="ARBA" id="ARBA00004123"/>
    </source>
</evidence>
<dbReference type="InterPro" id="IPR036866">
    <property type="entry name" value="RibonucZ/Hydroxyglut_hydro"/>
</dbReference>
<evidence type="ECO:0000259" key="9">
    <source>
        <dbReference type="SMART" id="SM00849"/>
    </source>
</evidence>
<gene>
    <name evidence="10" type="ORF">GSLYS_00012662001</name>
</gene>
<comment type="caution">
    <text evidence="10">The sequence shown here is derived from an EMBL/GenBank/DDBJ whole genome shotgun (WGS) entry which is preliminary data.</text>
</comment>
<dbReference type="FunFam" id="3.40.50.12650:FF:000001">
    <property type="entry name" value="DNA cross-link repair 1A"/>
    <property type="match status" value="1"/>
</dbReference>
<dbReference type="PANTHER" id="PTHR23240:SF6">
    <property type="entry name" value="DNA CROSS-LINK REPAIR 1A PROTEIN"/>
    <property type="match status" value="1"/>
</dbReference>
<dbReference type="EMBL" id="CAXITT010000314">
    <property type="protein sequence ID" value="CAL1538841.1"/>
    <property type="molecule type" value="Genomic_DNA"/>
</dbReference>
<evidence type="ECO:0000256" key="5">
    <source>
        <dbReference type="ARBA" id="ARBA00023242"/>
    </source>
</evidence>
<dbReference type="GO" id="GO:0036297">
    <property type="term" value="P:interstrand cross-link repair"/>
    <property type="evidence" value="ECO:0007669"/>
    <property type="project" value="TreeGrafter"/>
</dbReference>
<keyword evidence="11" id="KW-1185">Reference proteome</keyword>
<sequence>HPNKRKSSESIDDLKFTDDELMFISRDIAQEINCARTNLRQSSNICILKTEDAPGSNSNKDEKDNIFNTSSITEEIVNEIMKEKESCDLNSSDKFQKNLLPIDSPASKLKECDRKDKHRNSDVHKVKEAVQEPQTDGISGELCDGFFNDSDTDLFDFSDGAEFKDEMEENYVASKTGNISSPSNTERNEFFPTQKSRVKCDFVSLGSCSSVVDSLPRSVVHDNTLCDTAACAPPVTATKQTSLHSFFKIKPGLNAKTHLQLKAKTSHLGKRSNNIFHNVSSRPSLHQSKSEQLLPKSSGKVTMRDISKTQASLESNDYVEENEPQMENGNKKNCPFYKKIPGTSITVDAFRYGVIPGCQAYFLTHFHYDHYGGLTKKFAQPIYCSQVTGNLVESRIGVDGRWIKRLPMWQPCLVAGTTLTLMEANHCPGAVIVLFELKDGRKILHTGDFRACTEMETYDMLQNVIISELYLDTTYCNPSYAFPAQSEVINFVVSLVLKHISDHPSTLIVCGAYTIGKEKIFTAIAKILDTKICVMSDKKKVLECLDDDDLKSRITLDWSKGQVHVLPMGKLNQEALFEHQRKHSHFKTVLAFQPTGWTHSEKMISLENLRPKWSRNGVTLYGVPYSEHSSFLELKRFVQFIKPKRILPTVNNGNPAARQKMEEIFKHWLQDKNATFACGQHA</sequence>
<dbReference type="SMART" id="SM00849">
    <property type="entry name" value="Lactamase_B"/>
    <property type="match status" value="1"/>
</dbReference>
<dbReference type="SUPFAM" id="SSF56281">
    <property type="entry name" value="Metallo-hydrolase/oxidoreductase"/>
    <property type="match status" value="1"/>
</dbReference>
<proteinExistence type="inferred from homology"/>
<dbReference type="GO" id="GO:0035312">
    <property type="term" value="F:5'-3' DNA exonuclease activity"/>
    <property type="evidence" value="ECO:0007669"/>
    <property type="project" value="TreeGrafter"/>
</dbReference>
<name>A0AAV2HXI0_LYMST</name>
<evidence type="ECO:0000256" key="7">
    <source>
        <dbReference type="ARBA" id="ARBA00078423"/>
    </source>
</evidence>
<dbReference type="GO" id="GO:0005634">
    <property type="term" value="C:nucleus"/>
    <property type="evidence" value="ECO:0007669"/>
    <property type="project" value="UniProtKB-SubCell"/>
</dbReference>
<evidence type="ECO:0000256" key="3">
    <source>
        <dbReference type="ARBA" id="ARBA00022763"/>
    </source>
</evidence>
<dbReference type="InterPro" id="IPR011084">
    <property type="entry name" value="DRMBL"/>
</dbReference>
<dbReference type="GO" id="GO:0003684">
    <property type="term" value="F:damaged DNA binding"/>
    <property type="evidence" value="ECO:0007669"/>
    <property type="project" value="TreeGrafter"/>
</dbReference>
<feature type="compositionally biased region" description="Basic and acidic residues" evidence="8">
    <location>
        <begin position="110"/>
        <end position="130"/>
    </location>
</feature>
<evidence type="ECO:0000313" key="11">
    <source>
        <dbReference type="Proteomes" id="UP001497497"/>
    </source>
</evidence>
<keyword evidence="5" id="KW-0539">Nucleus</keyword>
<feature type="domain" description="Metallo-beta-lactamase" evidence="9">
    <location>
        <begin position="331"/>
        <end position="480"/>
    </location>
</feature>
<protein>
    <recommendedName>
        <fullName evidence="6">DNA cross-link repair 1A protein</fullName>
    </recommendedName>
    <alternativeName>
        <fullName evidence="7">SNM1 homolog A</fullName>
    </alternativeName>
</protein>
<comment type="similarity">
    <text evidence="2">Belongs to the DNA repair metallo-beta-lactamase (DRMBL) family.</text>
</comment>
<evidence type="ECO:0000256" key="2">
    <source>
        <dbReference type="ARBA" id="ARBA00010304"/>
    </source>
</evidence>
<dbReference type="InterPro" id="IPR001279">
    <property type="entry name" value="Metallo-B-lactamas"/>
</dbReference>
<evidence type="ECO:0000256" key="4">
    <source>
        <dbReference type="ARBA" id="ARBA00023204"/>
    </source>
</evidence>
<dbReference type="CDD" id="cd16273">
    <property type="entry name" value="SNM1A-1C-like_MBL-fold"/>
    <property type="match status" value="1"/>
</dbReference>
<reference evidence="10 11" key="1">
    <citation type="submission" date="2024-04" db="EMBL/GenBank/DDBJ databases">
        <authorList>
            <consortium name="Genoscope - CEA"/>
            <person name="William W."/>
        </authorList>
    </citation>
    <scope>NUCLEOTIDE SEQUENCE [LARGE SCALE GENOMIC DNA]</scope>
</reference>
<dbReference type="GO" id="GO:0006303">
    <property type="term" value="P:double-strand break repair via nonhomologous end joining"/>
    <property type="evidence" value="ECO:0007669"/>
    <property type="project" value="TreeGrafter"/>
</dbReference>
<feature type="compositionally biased region" description="Polar residues" evidence="8">
    <location>
        <begin position="279"/>
        <end position="291"/>
    </location>
</feature>
<evidence type="ECO:0000256" key="6">
    <source>
        <dbReference type="ARBA" id="ARBA00069609"/>
    </source>
</evidence>
<feature type="region of interest" description="Disordered" evidence="8">
    <location>
        <begin position="110"/>
        <end position="133"/>
    </location>
</feature>
<evidence type="ECO:0000313" key="10">
    <source>
        <dbReference type="EMBL" id="CAL1538841.1"/>
    </source>
</evidence>
<comment type="subcellular location">
    <subcellularLocation>
        <location evidence="1">Nucleus</location>
    </subcellularLocation>
</comment>
<dbReference type="PANTHER" id="PTHR23240">
    <property type="entry name" value="DNA CROSS-LINK REPAIR PROTEIN PSO2/SNM1-RELATED"/>
    <property type="match status" value="1"/>
</dbReference>
<feature type="region of interest" description="Disordered" evidence="8">
    <location>
        <begin position="279"/>
        <end position="301"/>
    </location>
</feature>
<organism evidence="10 11">
    <name type="scientific">Lymnaea stagnalis</name>
    <name type="common">Great pond snail</name>
    <name type="synonym">Helix stagnalis</name>
    <dbReference type="NCBI Taxonomy" id="6523"/>
    <lineage>
        <taxon>Eukaryota</taxon>
        <taxon>Metazoa</taxon>
        <taxon>Spiralia</taxon>
        <taxon>Lophotrochozoa</taxon>
        <taxon>Mollusca</taxon>
        <taxon>Gastropoda</taxon>
        <taxon>Heterobranchia</taxon>
        <taxon>Euthyneura</taxon>
        <taxon>Panpulmonata</taxon>
        <taxon>Hygrophila</taxon>
        <taxon>Lymnaeoidea</taxon>
        <taxon>Lymnaeidae</taxon>
        <taxon>Lymnaea</taxon>
    </lineage>
</organism>
<keyword evidence="3" id="KW-0227">DNA damage</keyword>
<keyword evidence="4" id="KW-0234">DNA repair</keyword>
<evidence type="ECO:0000256" key="8">
    <source>
        <dbReference type="SAM" id="MobiDB-lite"/>
    </source>
</evidence>
<dbReference type="Gene3D" id="3.60.15.10">
    <property type="entry name" value="Ribonuclease Z/Hydroxyacylglutathione hydrolase-like"/>
    <property type="match status" value="1"/>
</dbReference>
<dbReference type="Gene3D" id="3.40.50.12650">
    <property type="match status" value="1"/>
</dbReference>
<dbReference type="Proteomes" id="UP001497497">
    <property type="component" value="Unassembled WGS sequence"/>
</dbReference>
<dbReference type="AlphaFoldDB" id="A0AAV2HXI0"/>
<dbReference type="FunFam" id="3.60.15.10:FF:000010">
    <property type="entry name" value="DNA cross-link repair 1A"/>
    <property type="match status" value="1"/>
</dbReference>
<accession>A0AAV2HXI0</accession>
<dbReference type="Pfam" id="PF12706">
    <property type="entry name" value="Lactamase_B_2"/>
    <property type="match status" value="1"/>
</dbReference>
<feature type="non-terminal residue" evidence="10">
    <location>
        <position position="1"/>
    </location>
</feature>
<dbReference type="Pfam" id="PF07522">
    <property type="entry name" value="DRMBL"/>
    <property type="match status" value="1"/>
</dbReference>